<dbReference type="InterPro" id="IPR000805">
    <property type="entry name" value="Glyco_hydro_26"/>
</dbReference>
<dbReference type="Gene3D" id="3.20.20.80">
    <property type="entry name" value="Glycosidases"/>
    <property type="match status" value="1"/>
</dbReference>
<evidence type="ECO:0000256" key="3">
    <source>
        <dbReference type="ARBA" id="ARBA00023295"/>
    </source>
</evidence>
<feature type="domain" description="GH26" evidence="6">
    <location>
        <begin position="51"/>
        <end position="335"/>
    </location>
</feature>
<reference evidence="8" key="1">
    <citation type="submission" date="2017-09" db="EMBL/GenBank/DDBJ databases">
        <authorList>
            <person name="Varghese N."/>
            <person name="Submissions S."/>
        </authorList>
    </citation>
    <scope>NUCLEOTIDE SEQUENCE [LARGE SCALE GENOMIC DNA]</scope>
    <source>
        <strain evidence="8">MSL47</strain>
    </source>
</reference>
<feature type="active site" description="Proton donor" evidence="4">
    <location>
        <position position="192"/>
    </location>
</feature>
<keyword evidence="3 4" id="KW-0326">Glycosidase</keyword>
<feature type="signal peptide" evidence="5">
    <location>
        <begin position="1"/>
        <end position="22"/>
    </location>
</feature>
<dbReference type="InterPro" id="IPR044060">
    <property type="entry name" value="Bacterial_rp_domain"/>
</dbReference>
<dbReference type="Pfam" id="PF18998">
    <property type="entry name" value="Flg_new_2"/>
    <property type="match status" value="1"/>
</dbReference>
<dbReference type="InterPro" id="IPR003305">
    <property type="entry name" value="CenC_carb-bd"/>
</dbReference>
<evidence type="ECO:0000256" key="4">
    <source>
        <dbReference type="PROSITE-ProRule" id="PRU01100"/>
    </source>
</evidence>
<dbReference type="GO" id="GO:0006080">
    <property type="term" value="P:substituted mannan metabolic process"/>
    <property type="evidence" value="ECO:0007669"/>
    <property type="project" value="InterPro"/>
</dbReference>
<dbReference type="InterPro" id="IPR022790">
    <property type="entry name" value="GH26_dom"/>
</dbReference>
<dbReference type="PANTHER" id="PTHR40079:SF4">
    <property type="entry name" value="GH26 DOMAIN-CONTAINING PROTEIN-RELATED"/>
    <property type="match status" value="1"/>
</dbReference>
<proteinExistence type="inferred from homology"/>
<dbReference type="InterPro" id="IPR017853">
    <property type="entry name" value="GH"/>
</dbReference>
<dbReference type="AlphaFoldDB" id="A0A285FWM5"/>
<dbReference type="Pfam" id="PF02156">
    <property type="entry name" value="Glyco_hydro_26"/>
    <property type="match status" value="1"/>
</dbReference>
<dbReference type="EMBL" id="OBDZ01000003">
    <property type="protein sequence ID" value="SNY15712.1"/>
    <property type="molecule type" value="Genomic_DNA"/>
</dbReference>
<evidence type="ECO:0000256" key="1">
    <source>
        <dbReference type="ARBA" id="ARBA00007754"/>
    </source>
</evidence>
<evidence type="ECO:0000256" key="5">
    <source>
        <dbReference type="SAM" id="SignalP"/>
    </source>
</evidence>
<dbReference type="PROSITE" id="PS51764">
    <property type="entry name" value="GH26"/>
    <property type="match status" value="1"/>
</dbReference>
<evidence type="ECO:0000259" key="6">
    <source>
        <dbReference type="PROSITE" id="PS51764"/>
    </source>
</evidence>
<dbReference type="InterPro" id="IPR008979">
    <property type="entry name" value="Galactose-bd-like_sf"/>
</dbReference>
<protein>
    <submittedName>
        <fullName evidence="7">Carbohydrate binding domain-containing protein</fullName>
    </submittedName>
</protein>
<dbReference type="PANTHER" id="PTHR40079">
    <property type="entry name" value="MANNAN ENDO-1,4-BETA-MANNOSIDASE E-RELATED"/>
    <property type="match status" value="1"/>
</dbReference>
<keyword evidence="5" id="KW-0732">Signal</keyword>
<keyword evidence="8" id="KW-1185">Reference proteome</keyword>
<dbReference type="Gene3D" id="2.60.120.260">
    <property type="entry name" value="Galactose-binding domain-like"/>
    <property type="match status" value="1"/>
</dbReference>
<dbReference type="GO" id="GO:0016985">
    <property type="term" value="F:mannan endo-1,4-beta-mannosidase activity"/>
    <property type="evidence" value="ECO:0007669"/>
    <property type="project" value="InterPro"/>
</dbReference>
<organism evidence="7 8">
    <name type="scientific">Orenia metallireducens</name>
    <dbReference type="NCBI Taxonomy" id="1413210"/>
    <lineage>
        <taxon>Bacteria</taxon>
        <taxon>Bacillati</taxon>
        <taxon>Bacillota</taxon>
        <taxon>Clostridia</taxon>
        <taxon>Halanaerobiales</taxon>
        <taxon>Halobacteroidaceae</taxon>
        <taxon>Orenia</taxon>
    </lineage>
</organism>
<name>A0A285FWM5_9FIRM</name>
<dbReference type="RefSeq" id="WP_172431810.1">
    <property type="nucleotide sequence ID" value="NZ_OBDZ01000003.1"/>
</dbReference>
<evidence type="ECO:0000313" key="8">
    <source>
        <dbReference type="Proteomes" id="UP000219573"/>
    </source>
</evidence>
<dbReference type="SUPFAM" id="SSF51445">
    <property type="entry name" value="(Trans)glycosidases"/>
    <property type="match status" value="1"/>
</dbReference>
<dbReference type="PRINTS" id="PR00739">
    <property type="entry name" value="GLHYDRLASE26"/>
</dbReference>
<dbReference type="SUPFAM" id="SSF49785">
    <property type="entry name" value="Galactose-binding domain-like"/>
    <property type="match status" value="1"/>
</dbReference>
<accession>A0A285FWM5</accession>
<dbReference type="Pfam" id="PF02018">
    <property type="entry name" value="CBM_4_9"/>
    <property type="match status" value="1"/>
</dbReference>
<gene>
    <name evidence="7" type="ORF">SAMN06265827_10383</name>
</gene>
<feature type="chain" id="PRO_5039208398" evidence="5">
    <location>
        <begin position="23"/>
        <end position="570"/>
    </location>
</feature>
<evidence type="ECO:0000256" key="2">
    <source>
        <dbReference type="ARBA" id="ARBA00022801"/>
    </source>
</evidence>
<evidence type="ECO:0000313" key="7">
    <source>
        <dbReference type="EMBL" id="SNY15712.1"/>
    </source>
</evidence>
<sequence length="570" mass="64087">MKKRTLLFLLIVICVSSSSVLAGSFFKFEGSELENTKDIIYANPVTPHPSPEARALLNYLYSIYGQKMLAGQMESIWVDGPDYELNYIKEHTGKLPAIRGLDFINEEDNDNVVQRAIDWWRRGGIPTIMWHWGAPTIGEGYEASKGTIDIEAALTPGTAEYKAMMADLDRIADHLQKLKEANVPIIWRPLHEHNGGWFWWSKGGPEQFNRLWRFMFNYFVNERGLNNLIWVLGYTSEADPAWYPGEEYVDLAGADTYDGGAEPRVRMFNSVRKVVGLNEPVVYHECGVMPDPELSKEQGVHWSWFMTWHTTWLTDNNPIDHIKDVYNSKFVLTLDELPNVMDYAGTGESTIARVSTMVEGAGVITKDPVANIVKKGTAVTFTAVPKEGWEFVEWGGVSTSTANPIELEVNENVGLFAKFVPVSGTNLLENGDFSDGLNHWSNYNFTDQGASASIDVIDGKCVVSIKTAGKERYHVQLIRPDISLKKGKKYQLSFDAYAQNQRKAYVKIGQQGGDYLEYFGETFSLSTAPKTFTRTFAMTEKSDNNSRLEFNVGLEGSNVYIDNVSISIVE</sequence>
<comment type="similarity">
    <text evidence="1 4">Belongs to the glycosyl hydrolase 26 family.</text>
</comment>
<keyword evidence="2 4" id="KW-0378">Hydrolase</keyword>
<feature type="active site" description="Nucleophile" evidence="4">
    <location>
        <position position="285"/>
    </location>
</feature>
<dbReference type="Proteomes" id="UP000219573">
    <property type="component" value="Unassembled WGS sequence"/>
</dbReference>